<keyword evidence="3" id="KW-1185">Reference proteome</keyword>
<organism evidence="2 3">
    <name type="scientific">Flavobacterium pallidum</name>
    <dbReference type="NCBI Taxonomy" id="2172098"/>
    <lineage>
        <taxon>Bacteria</taxon>
        <taxon>Pseudomonadati</taxon>
        <taxon>Bacteroidota</taxon>
        <taxon>Flavobacteriia</taxon>
        <taxon>Flavobacteriales</taxon>
        <taxon>Flavobacteriaceae</taxon>
        <taxon>Flavobacterium</taxon>
    </lineage>
</organism>
<proteinExistence type="predicted"/>
<evidence type="ECO:0000313" key="3">
    <source>
        <dbReference type="Proteomes" id="UP000244937"/>
    </source>
</evidence>
<dbReference type="Proteomes" id="UP000244937">
    <property type="component" value="Chromosome"/>
</dbReference>
<dbReference type="EMBL" id="CP029187">
    <property type="protein sequence ID" value="AWI25670.1"/>
    <property type="molecule type" value="Genomic_DNA"/>
</dbReference>
<dbReference type="Pfam" id="PF13669">
    <property type="entry name" value="Glyoxalase_4"/>
    <property type="match status" value="1"/>
</dbReference>
<dbReference type="InterPro" id="IPR029068">
    <property type="entry name" value="Glyas_Bleomycin-R_OHBP_Dase"/>
</dbReference>
<dbReference type="AlphaFoldDB" id="A0A2S1SGZ5"/>
<name>A0A2S1SGZ5_9FLAO</name>
<dbReference type="RefSeq" id="WP_108903456.1">
    <property type="nucleotide sequence ID" value="NZ_CP029187.1"/>
</dbReference>
<evidence type="ECO:0000259" key="1">
    <source>
        <dbReference type="PROSITE" id="PS51819"/>
    </source>
</evidence>
<evidence type="ECO:0000313" key="2">
    <source>
        <dbReference type="EMBL" id="AWI25670.1"/>
    </source>
</evidence>
<dbReference type="KEGG" id="fpal:HYN49_07025"/>
<accession>A0A2S1SGZ5</accession>
<dbReference type="PROSITE" id="PS51819">
    <property type="entry name" value="VOC"/>
    <property type="match status" value="1"/>
</dbReference>
<dbReference type="SUPFAM" id="SSF54593">
    <property type="entry name" value="Glyoxalase/Bleomycin resistance protein/Dihydroxybiphenyl dioxygenase"/>
    <property type="match status" value="1"/>
</dbReference>
<dbReference type="OrthoDB" id="1349888at2"/>
<gene>
    <name evidence="2" type="ORF">HYN49_07025</name>
</gene>
<dbReference type="Gene3D" id="3.10.180.10">
    <property type="entry name" value="2,3-Dihydroxybiphenyl 1,2-Dioxygenase, domain 1"/>
    <property type="match status" value="1"/>
</dbReference>
<sequence length="139" mass="15775">MPVDPQSAKNLKFHHTGLLVKDMDAAVIYYGKIFGKDAISGIFDIKTQSVKVCFIENGSGSFLELVQPAEGNNKFDALFKRGIQYYHIAFTTNKFDMELQSLTNDGFRLIEIFNSEAFNGKRCAFLYSGQMHLFELIEE</sequence>
<feature type="domain" description="VOC" evidence="1">
    <location>
        <begin position="12"/>
        <end position="139"/>
    </location>
</feature>
<reference evidence="2 3" key="1">
    <citation type="submission" date="2018-05" db="EMBL/GenBank/DDBJ databases">
        <title>Genome sequencing of Flavobacterium sp. HYN0049.</title>
        <authorList>
            <person name="Yi H."/>
            <person name="Baek C."/>
        </authorList>
    </citation>
    <scope>NUCLEOTIDE SEQUENCE [LARGE SCALE GENOMIC DNA]</scope>
    <source>
        <strain evidence="2 3">HYN0049</strain>
    </source>
</reference>
<dbReference type="InterPro" id="IPR037523">
    <property type="entry name" value="VOC_core"/>
</dbReference>
<protein>
    <recommendedName>
        <fullName evidence="1">VOC domain-containing protein</fullName>
    </recommendedName>
</protein>